<dbReference type="RefSeq" id="WP_249279355.1">
    <property type="nucleotide sequence ID" value="NZ_JACRSS010000001.1"/>
</dbReference>
<keyword evidence="5" id="KW-1185">Reference proteome</keyword>
<keyword evidence="2" id="KW-0732">Signal</keyword>
<evidence type="ECO:0000259" key="3">
    <source>
        <dbReference type="Pfam" id="PF01551"/>
    </source>
</evidence>
<feature type="domain" description="M23ase beta-sheet core" evidence="3">
    <location>
        <begin position="247"/>
        <end position="336"/>
    </location>
</feature>
<evidence type="ECO:0000313" key="4">
    <source>
        <dbReference type="EMBL" id="MBC8537441.1"/>
    </source>
</evidence>
<dbReference type="Gene3D" id="2.70.70.10">
    <property type="entry name" value="Glucose Permease (Domain IIA)"/>
    <property type="match status" value="1"/>
</dbReference>
<dbReference type="Pfam" id="PF01551">
    <property type="entry name" value="Peptidase_M23"/>
    <property type="match status" value="1"/>
</dbReference>
<evidence type="ECO:0000256" key="1">
    <source>
        <dbReference type="SAM" id="MobiDB-lite"/>
    </source>
</evidence>
<dbReference type="AlphaFoldDB" id="A0A926HW90"/>
<protein>
    <submittedName>
        <fullName evidence="4">M23 family metallopeptidase</fullName>
    </submittedName>
</protein>
<name>A0A926HW90_9FIRM</name>
<feature type="chain" id="PRO_5037254301" evidence="2">
    <location>
        <begin position="30"/>
        <end position="359"/>
    </location>
</feature>
<comment type="caution">
    <text evidence="4">The sequence shown here is derived from an EMBL/GenBank/DDBJ whole genome shotgun (WGS) entry which is preliminary data.</text>
</comment>
<accession>A0A926HW90</accession>
<dbReference type="SUPFAM" id="SSF51261">
    <property type="entry name" value="Duplicated hybrid motif"/>
    <property type="match status" value="1"/>
</dbReference>
<feature type="signal peptide" evidence="2">
    <location>
        <begin position="1"/>
        <end position="29"/>
    </location>
</feature>
<evidence type="ECO:0000256" key="2">
    <source>
        <dbReference type="SAM" id="SignalP"/>
    </source>
</evidence>
<proteinExistence type="predicted"/>
<dbReference type="InterPro" id="IPR016047">
    <property type="entry name" value="M23ase_b-sheet_dom"/>
</dbReference>
<feature type="region of interest" description="Disordered" evidence="1">
    <location>
        <begin position="30"/>
        <end position="55"/>
    </location>
</feature>
<evidence type="ECO:0000313" key="5">
    <source>
        <dbReference type="Proteomes" id="UP000617951"/>
    </source>
</evidence>
<dbReference type="CDD" id="cd12797">
    <property type="entry name" value="M23_peptidase"/>
    <property type="match status" value="1"/>
</dbReference>
<dbReference type="InterPro" id="IPR050570">
    <property type="entry name" value="Cell_wall_metabolism_enzyme"/>
</dbReference>
<dbReference type="PANTHER" id="PTHR21666:SF268">
    <property type="entry name" value="PEPTIDASE M23 DOMAIN-CONTAINING PROTEIN"/>
    <property type="match status" value="1"/>
</dbReference>
<dbReference type="PROSITE" id="PS51257">
    <property type="entry name" value="PROKAR_LIPOPROTEIN"/>
    <property type="match status" value="1"/>
</dbReference>
<feature type="compositionally biased region" description="Low complexity" evidence="1">
    <location>
        <begin position="43"/>
        <end position="55"/>
    </location>
</feature>
<sequence>MKKWKKTTLQNIGLLCAAALLLTGCVSKADGKTPESPGQAQTAPAEPSPSVAEPVSLGYTEGKERILSALDDIVLPMEDYTLGKNEVLQEKVAQSSDEFAGIAEDWENILENTIQEIGESEEFSGIELETGIQVPSWQMLGVCAYVFENSQELFQEAMEVQVQKTARGLHVGISWPDLDTLAAGEENLMNAKFILPYMNTVYDEYGEETEFVQYPLSEEYLRTIGDPLPGTHIKNGWYNVRDKGSRKHTGTDIRAAEGTDILSCTDGTVTHIGRDKVAGNYVIVKDDAGFEYHYYHMVRMTDFLAPGDRVQRGDVVGHVGNTGNSVANHLHLAIVSPDLTYINPYPVLKEVREMQKKEK</sequence>
<dbReference type="GO" id="GO:0004222">
    <property type="term" value="F:metalloendopeptidase activity"/>
    <property type="evidence" value="ECO:0007669"/>
    <property type="project" value="TreeGrafter"/>
</dbReference>
<organism evidence="4 5">
    <name type="scientific">Guopingia tenuis</name>
    <dbReference type="NCBI Taxonomy" id="2763656"/>
    <lineage>
        <taxon>Bacteria</taxon>
        <taxon>Bacillati</taxon>
        <taxon>Bacillota</taxon>
        <taxon>Clostridia</taxon>
        <taxon>Christensenellales</taxon>
        <taxon>Christensenellaceae</taxon>
        <taxon>Guopingia</taxon>
    </lineage>
</organism>
<reference evidence="4" key="1">
    <citation type="submission" date="2020-08" db="EMBL/GenBank/DDBJ databases">
        <title>Genome public.</title>
        <authorList>
            <person name="Liu C."/>
            <person name="Sun Q."/>
        </authorList>
    </citation>
    <scope>NUCLEOTIDE SEQUENCE</scope>
    <source>
        <strain evidence="4">NSJ-63</strain>
    </source>
</reference>
<dbReference type="EMBL" id="JACRSS010000001">
    <property type="protein sequence ID" value="MBC8537441.1"/>
    <property type="molecule type" value="Genomic_DNA"/>
</dbReference>
<dbReference type="PANTHER" id="PTHR21666">
    <property type="entry name" value="PEPTIDASE-RELATED"/>
    <property type="match status" value="1"/>
</dbReference>
<dbReference type="InterPro" id="IPR011055">
    <property type="entry name" value="Dup_hybrid_motif"/>
</dbReference>
<gene>
    <name evidence="4" type="ORF">H8693_00650</name>
</gene>
<dbReference type="Proteomes" id="UP000617951">
    <property type="component" value="Unassembled WGS sequence"/>
</dbReference>